<evidence type="ECO:0000313" key="5">
    <source>
        <dbReference type="Proteomes" id="UP001549799"/>
    </source>
</evidence>
<dbReference type="Gene3D" id="1.10.260.40">
    <property type="entry name" value="lambda repressor-like DNA-binding domains"/>
    <property type="match status" value="1"/>
</dbReference>
<dbReference type="Proteomes" id="UP001549799">
    <property type="component" value="Unassembled WGS sequence"/>
</dbReference>
<proteinExistence type="predicted"/>
<dbReference type="PANTHER" id="PTHR46558">
    <property type="entry name" value="TRACRIPTIONAL REGULATORY PROTEIN-RELATED-RELATED"/>
    <property type="match status" value="1"/>
</dbReference>
<keyword evidence="5" id="KW-1185">Reference proteome</keyword>
<dbReference type="RefSeq" id="WP_354615234.1">
    <property type="nucleotide sequence ID" value="NZ_JBEXAE010000004.1"/>
</dbReference>
<feature type="transmembrane region" description="Helical" evidence="2">
    <location>
        <begin position="163"/>
        <end position="182"/>
    </location>
</feature>
<gene>
    <name evidence="4" type="ORF">ABXZ36_09260</name>
</gene>
<dbReference type="SUPFAM" id="SSF47413">
    <property type="entry name" value="lambda repressor-like DNA-binding domains"/>
    <property type="match status" value="1"/>
</dbReference>
<comment type="caution">
    <text evidence="4">The sequence shown here is derived from an EMBL/GenBank/DDBJ whole genome shotgun (WGS) entry which is preliminary data.</text>
</comment>
<feature type="domain" description="HTH cro/C1-type" evidence="3">
    <location>
        <begin position="8"/>
        <end position="62"/>
    </location>
</feature>
<keyword evidence="1" id="KW-0238">DNA-binding</keyword>
<feature type="transmembrane region" description="Helical" evidence="2">
    <location>
        <begin position="110"/>
        <end position="127"/>
    </location>
</feature>
<accession>A0ABV2SUJ7</accession>
<keyword evidence="2" id="KW-0812">Transmembrane</keyword>
<evidence type="ECO:0000313" key="4">
    <source>
        <dbReference type="EMBL" id="MET6990833.1"/>
    </source>
</evidence>
<name>A0ABV2SUJ7_9FLAO</name>
<dbReference type="Pfam" id="PF01381">
    <property type="entry name" value="HTH_3"/>
    <property type="match status" value="1"/>
</dbReference>
<dbReference type="EMBL" id="JBEXAE010000004">
    <property type="protein sequence ID" value="MET6990833.1"/>
    <property type="molecule type" value="Genomic_DNA"/>
</dbReference>
<protein>
    <submittedName>
        <fullName evidence="4">Helix-turn-helix transcriptional regulator</fullName>
    </submittedName>
</protein>
<reference evidence="4 5" key="1">
    <citation type="submission" date="2024-07" db="EMBL/GenBank/DDBJ databases">
        <title>The genome sequence of type strain Sediminicola arcticus GDMCC 1.2805.</title>
        <authorList>
            <person name="Liu Y."/>
        </authorList>
    </citation>
    <scope>NUCLEOTIDE SEQUENCE [LARGE SCALE GENOMIC DNA]</scope>
    <source>
        <strain evidence="4 5">GDMCC 1.2805</strain>
    </source>
</reference>
<dbReference type="CDD" id="cd00093">
    <property type="entry name" value="HTH_XRE"/>
    <property type="match status" value="1"/>
</dbReference>
<dbReference type="InterPro" id="IPR001387">
    <property type="entry name" value="Cro/C1-type_HTH"/>
</dbReference>
<dbReference type="InterPro" id="IPR010982">
    <property type="entry name" value="Lambda_DNA-bd_dom_sf"/>
</dbReference>
<sequence length="186" mass="21004">MNLIAKKISEARKIKGLTQEELADRSNINLRTIQRIENDESEPRSKTLNLICDVLHLDVSELMPGNNSQKDFKLGMKIVNGLFLVIINILLLGVIGFMTLDSEANLNSKFAGFLLSILLPFFIVTLTKTMHRMERLLKFGFGYIVYFVLVMILHGFSIGFVSGLFPCLLISISMLYFGGELIKNKE</sequence>
<feature type="transmembrane region" description="Helical" evidence="2">
    <location>
        <begin position="139"/>
        <end position="157"/>
    </location>
</feature>
<keyword evidence="2" id="KW-1133">Transmembrane helix</keyword>
<dbReference type="SMART" id="SM00530">
    <property type="entry name" value="HTH_XRE"/>
    <property type="match status" value="1"/>
</dbReference>
<keyword evidence="2" id="KW-0472">Membrane</keyword>
<dbReference type="PANTHER" id="PTHR46558:SF4">
    <property type="entry name" value="DNA-BIDING PHAGE PROTEIN"/>
    <property type="match status" value="1"/>
</dbReference>
<feature type="transmembrane region" description="Helical" evidence="2">
    <location>
        <begin position="78"/>
        <end position="98"/>
    </location>
</feature>
<evidence type="ECO:0000256" key="2">
    <source>
        <dbReference type="SAM" id="Phobius"/>
    </source>
</evidence>
<evidence type="ECO:0000259" key="3">
    <source>
        <dbReference type="PROSITE" id="PS50943"/>
    </source>
</evidence>
<organism evidence="4 5">
    <name type="scientific">Sediminicola arcticus</name>
    <dbReference type="NCBI Taxonomy" id="1574308"/>
    <lineage>
        <taxon>Bacteria</taxon>
        <taxon>Pseudomonadati</taxon>
        <taxon>Bacteroidota</taxon>
        <taxon>Flavobacteriia</taxon>
        <taxon>Flavobacteriales</taxon>
        <taxon>Flavobacteriaceae</taxon>
        <taxon>Sediminicola</taxon>
    </lineage>
</organism>
<evidence type="ECO:0000256" key="1">
    <source>
        <dbReference type="ARBA" id="ARBA00023125"/>
    </source>
</evidence>
<dbReference type="PROSITE" id="PS50943">
    <property type="entry name" value="HTH_CROC1"/>
    <property type="match status" value="1"/>
</dbReference>